<protein>
    <submittedName>
        <fullName evidence="1">Mismatch repair protein msh3</fullName>
    </submittedName>
</protein>
<dbReference type="Proteomes" id="UP001186974">
    <property type="component" value="Unassembled WGS sequence"/>
</dbReference>
<proteinExistence type="predicted"/>
<feature type="non-terminal residue" evidence="1">
    <location>
        <position position="324"/>
    </location>
</feature>
<evidence type="ECO:0000313" key="1">
    <source>
        <dbReference type="EMBL" id="KAK3067026.1"/>
    </source>
</evidence>
<comment type="caution">
    <text evidence="1">The sequence shown here is derived from an EMBL/GenBank/DDBJ whole genome shotgun (WGS) entry which is preliminary data.</text>
</comment>
<evidence type="ECO:0000313" key="2">
    <source>
        <dbReference type="Proteomes" id="UP001186974"/>
    </source>
</evidence>
<reference evidence="1" key="1">
    <citation type="submission" date="2024-09" db="EMBL/GenBank/DDBJ databases">
        <title>Black Yeasts Isolated from many extreme environments.</title>
        <authorList>
            <person name="Coleine C."/>
            <person name="Stajich J.E."/>
            <person name="Selbmann L."/>
        </authorList>
    </citation>
    <scope>NUCLEOTIDE SEQUENCE</scope>
    <source>
        <strain evidence="1">CCFEE 5737</strain>
    </source>
</reference>
<accession>A0ACC3DEX4</accession>
<organism evidence="1 2">
    <name type="scientific">Coniosporium uncinatum</name>
    <dbReference type="NCBI Taxonomy" id="93489"/>
    <lineage>
        <taxon>Eukaryota</taxon>
        <taxon>Fungi</taxon>
        <taxon>Dikarya</taxon>
        <taxon>Ascomycota</taxon>
        <taxon>Pezizomycotina</taxon>
        <taxon>Dothideomycetes</taxon>
        <taxon>Dothideomycetes incertae sedis</taxon>
        <taxon>Coniosporium</taxon>
    </lineage>
</organism>
<gene>
    <name evidence="1" type="primary">MSH3</name>
    <name evidence="1" type="ORF">LTS18_001345</name>
</gene>
<dbReference type="EMBL" id="JAWDJW010005637">
    <property type="protein sequence ID" value="KAK3067026.1"/>
    <property type="molecule type" value="Genomic_DNA"/>
</dbReference>
<sequence>MKSDLERVLTRIYYKKSTRPELLNFLQTLQRLANEYAHVTDPKKAGFDSDLLNEAIASIPKISEQVVSFLERINTQAAKEDDKYAFFREEHETDNISTHKLGIASVEDDLDNHRSTAAEKIKKKKVDYVTVSGIEYLIEVDNGPPLKNVPASWAKMNGTKKVSRFHTPEVVKLVRERDQHKEALAAACDKAFVDLLAEIGTHYQEFRDAVQSLAVLDCLLSLAEIAGQPGYVKPVYTTDTRINITAGRHPMVEQLLRDAYIPNDANLDARSSATDPRALLVTGPNMGGKSSYVRQIALISIMGQIGSYVPAEAAELGMLDAVFT</sequence>
<name>A0ACC3DEX4_9PEZI</name>
<keyword evidence="2" id="KW-1185">Reference proteome</keyword>